<evidence type="ECO:0000256" key="1">
    <source>
        <dbReference type="SAM" id="MobiDB-lite"/>
    </source>
</evidence>
<dbReference type="SUPFAM" id="SSF50475">
    <property type="entry name" value="FMN-binding split barrel"/>
    <property type="match status" value="1"/>
</dbReference>
<protein>
    <recommendedName>
        <fullName evidence="6">DUF447 family protein</fullName>
    </recommendedName>
</protein>
<proteinExistence type="predicted"/>
<dbReference type="OrthoDB" id="2112021at2"/>
<dbReference type="Pfam" id="PF20766">
    <property type="entry name" value="DUF447_C"/>
    <property type="match status" value="1"/>
</dbReference>
<evidence type="ECO:0000313" key="4">
    <source>
        <dbReference type="EMBL" id="SAL20612.1"/>
    </source>
</evidence>
<feature type="compositionally biased region" description="Polar residues" evidence="1">
    <location>
        <begin position="186"/>
        <end position="207"/>
    </location>
</feature>
<feature type="domain" description="DUF447" evidence="3">
    <location>
        <begin position="125"/>
        <end position="176"/>
    </location>
</feature>
<name>A0A158FL90_CABSO</name>
<organism evidence="4 5">
    <name type="scientific">Caballeronia sordidicola</name>
    <name type="common">Burkholderia sordidicola</name>
    <dbReference type="NCBI Taxonomy" id="196367"/>
    <lineage>
        <taxon>Bacteria</taxon>
        <taxon>Pseudomonadati</taxon>
        <taxon>Pseudomonadota</taxon>
        <taxon>Betaproteobacteria</taxon>
        <taxon>Burkholderiales</taxon>
        <taxon>Burkholderiaceae</taxon>
        <taxon>Caballeronia</taxon>
    </lineage>
</organism>
<accession>A0A158FL90</accession>
<feature type="domain" description="DUF447" evidence="2">
    <location>
        <begin position="4"/>
        <end position="118"/>
    </location>
</feature>
<evidence type="ECO:0000259" key="3">
    <source>
        <dbReference type="Pfam" id="PF20766"/>
    </source>
</evidence>
<evidence type="ECO:0008006" key="6">
    <source>
        <dbReference type="Google" id="ProtNLM"/>
    </source>
</evidence>
<evidence type="ECO:0000313" key="5">
    <source>
        <dbReference type="Proteomes" id="UP000054893"/>
    </source>
</evidence>
<gene>
    <name evidence="4" type="ORF">AWB64_01473</name>
</gene>
<sequence length="207" mass="22736">MIHETIVTTAAHDGRPHIAPMGVRFDDGLAILAPFRPSATLDNIIATQAAVINFTTDARVFAGCVTGYANDWPTLPATVVNSVRLADSLAHTELELHSLQDDPQRPILRMKSVYRETHGPFEGFNRAQNAVVEGAILVSRLFMLPAEKVDSEMAYLQIAIDKTAGERERVAWNWITAAVKRHRANARTSGESPQPDTALNTSAPERR</sequence>
<dbReference type="InterPro" id="IPR007386">
    <property type="entry name" value="DUF447_N"/>
</dbReference>
<evidence type="ECO:0000259" key="2">
    <source>
        <dbReference type="Pfam" id="PF04289"/>
    </source>
</evidence>
<dbReference type="Gene3D" id="2.30.110.10">
    <property type="entry name" value="Electron Transport, Fmn-binding Protein, Chain A"/>
    <property type="match status" value="1"/>
</dbReference>
<dbReference type="Pfam" id="PF04289">
    <property type="entry name" value="DUF447_N"/>
    <property type="match status" value="1"/>
</dbReference>
<dbReference type="Gene3D" id="1.20.58.290">
    <property type="entry name" value="Hypothetical membrane protein ta0354_69_121"/>
    <property type="match status" value="1"/>
</dbReference>
<dbReference type="Proteomes" id="UP000054893">
    <property type="component" value="Unassembled WGS sequence"/>
</dbReference>
<feature type="region of interest" description="Disordered" evidence="1">
    <location>
        <begin position="184"/>
        <end position="207"/>
    </location>
</feature>
<reference evidence="4 5" key="1">
    <citation type="submission" date="2016-01" db="EMBL/GenBank/DDBJ databases">
        <authorList>
            <person name="Oliw E.H."/>
        </authorList>
    </citation>
    <scope>NUCLEOTIDE SEQUENCE [LARGE SCALE GENOMIC DNA]</scope>
    <source>
        <strain evidence="4">LMG 22029</strain>
    </source>
</reference>
<dbReference type="InterPro" id="IPR049288">
    <property type="entry name" value="DUF447_C"/>
</dbReference>
<dbReference type="InterPro" id="IPR012349">
    <property type="entry name" value="Split_barrel_FMN-bd"/>
</dbReference>
<dbReference type="EMBL" id="FCOC02000003">
    <property type="protein sequence ID" value="SAL20612.1"/>
    <property type="molecule type" value="Genomic_DNA"/>
</dbReference>
<dbReference type="AlphaFoldDB" id="A0A158FL90"/>
<dbReference type="RefSeq" id="WP_060818003.1">
    <property type="nucleotide sequence ID" value="NZ_FCOC02000003.1"/>
</dbReference>